<feature type="chain" id="PRO_5010327452" description="Solute-binding protein family 3/N-terminal domain-containing protein" evidence="1">
    <location>
        <begin position="18"/>
        <end position="241"/>
    </location>
</feature>
<sequence>MKYIILFLLHLSFTCFAQQYHFAAINHLIEQEVGRIVLTEVYQQLGIQITITPLPGKRAHHKASIGAYDGEIMRIYSYGEETPSVTRVPTPYYYLETMVFTRKDSGIVINTANDLSRYQVVKVRGVKHTQNITRGMENVTDTDNTAQMLRLVNTGLADVALTNKMDGLVTLRSLGMSGVVAHPKSLNRQTLYHYIRNEHVELINKVDCKLKELQQSGELDKLIERAEQQVFKLKANHTPTF</sequence>
<organism evidence="3 4">
    <name type="scientific">Pseudoalteromonas amylolytica</name>
    <dbReference type="NCBI Taxonomy" id="1859457"/>
    <lineage>
        <taxon>Bacteria</taxon>
        <taxon>Pseudomonadati</taxon>
        <taxon>Pseudomonadota</taxon>
        <taxon>Gammaproteobacteria</taxon>
        <taxon>Alteromonadales</taxon>
        <taxon>Pseudoalteromonadaceae</taxon>
        <taxon>Pseudoalteromonas</taxon>
    </lineage>
</organism>
<dbReference type="Pfam" id="PF00497">
    <property type="entry name" value="SBP_bac_3"/>
    <property type="match status" value="1"/>
</dbReference>
<dbReference type="RefSeq" id="WP_070985491.1">
    <property type="nucleotide sequence ID" value="NZ_MKJU01000025.1"/>
</dbReference>
<dbReference type="AlphaFoldDB" id="A0A1S1N0L4"/>
<gene>
    <name evidence="3" type="ORF">BET10_12275</name>
</gene>
<dbReference type="OrthoDB" id="8255022at2"/>
<dbReference type="STRING" id="1859457.BET10_12275"/>
<evidence type="ECO:0000313" key="4">
    <source>
        <dbReference type="Proteomes" id="UP000179786"/>
    </source>
</evidence>
<accession>A0A1S1N0L4</accession>
<dbReference type="Proteomes" id="UP000179786">
    <property type="component" value="Unassembled WGS sequence"/>
</dbReference>
<proteinExistence type="predicted"/>
<feature type="domain" description="Solute-binding protein family 3/N-terminal" evidence="2">
    <location>
        <begin position="38"/>
        <end position="225"/>
    </location>
</feature>
<keyword evidence="1" id="KW-0732">Signal</keyword>
<evidence type="ECO:0000259" key="2">
    <source>
        <dbReference type="Pfam" id="PF00497"/>
    </source>
</evidence>
<protein>
    <recommendedName>
        <fullName evidence="2">Solute-binding protein family 3/N-terminal domain-containing protein</fullName>
    </recommendedName>
</protein>
<feature type="signal peptide" evidence="1">
    <location>
        <begin position="1"/>
        <end position="17"/>
    </location>
</feature>
<dbReference type="Gene3D" id="3.40.190.10">
    <property type="entry name" value="Periplasmic binding protein-like II"/>
    <property type="match status" value="2"/>
</dbReference>
<comment type="caution">
    <text evidence="3">The sequence shown here is derived from an EMBL/GenBank/DDBJ whole genome shotgun (WGS) entry which is preliminary data.</text>
</comment>
<evidence type="ECO:0000256" key="1">
    <source>
        <dbReference type="SAM" id="SignalP"/>
    </source>
</evidence>
<dbReference type="SUPFAM" id="SSF53850">
    <property type="entry name" value="Periplasmic binding protein-like II"/>
    <property type="match status" value="1"/>
</dbReference>
<reference evidence="3 4" key="1">
    <citation type="submission" date="2016-09" db="EMBL/GenBank/DDBJ databases">
        <title>Pseudoalteromonas amylolytica sp. nov., isolated from the surface seawater.</title>
        <authorList>
            <person name="Wu Y.-H."/>
            <person name="Cheng H."/>
            <person name="Jin X.-B."/>
            <person name="Wang C.-S."/>
            <person name="Xu X.-W."/>
        </authorList>
    </citation>
    <scope>NUCLEOTIDE SEQUENCE [LARGE SCALE GENOMIC DNA]</scope>
    <source>
        <strain evidence="3 4">JW1</strain>
    </source>
</reference>
<name>A0A1S1N0L4_9GAMM</name>
<keyword evidence="4" id="KW-1185">Reference proteome</keyword>
<dbReference type="InterPro" id="IPR001638">
    <property type="entry name" value="Solute-binding_3/MltF_N"/>
</dbReference>
<evidence type="ECO:0000313" key="3">
    <source>
        <dbReference type="EMBL" id="OHU91576.1"/>
    </source>
</evidence>
<dbReference type="EMBL" id="MKJU01000025">
    <property type="protein sequence ID" value="OHU91576.1"/>
    <property type="molecule type" value="Genomic_DNA"/>
</dbReference>